<dbReference type="NCBIfam" id="TIGR00086">
    <property type="entry name" value="smpB"/>
    <property type="match status" value="1"/>
</dbReference>
<comment type="caution">
    <text evidence="4">The sequence shown here is derived from an EMBL/GenBank/DDBJ whole genome shotgun (WGS) entry which is preliminary data.</text>
</comment>
<keyword evidence="2 3" id="KW-0694">RNA-binding</keyword>
<dbReference type="CDD" id="cd09294">
    <property type="entry name" value="SmpB"/>
    <property type="match status" value="1"/>
</dbReference>
<evidence type="ECO:0000256" key="1">
    <source>
        <dbReference type="ARBA" id="ARBA00022490"/>
    </source>
</evidence>
<dbReference type="EMBL" id="JAUSWO010000001">
    <property type="protein sequence ID" value="MDQ0514337.1"/>
    <property type="molecule type" value="Genomic_DNA"/>
</dbReference>
<dbReference type="NCBIfam" id="NF003843">
    <property type="entry name" value="PRK05422.1"/>
    <property type="match status" value="1"/>
</dbReference>
<evidence type="ECO:0000256" key="2">
    <source>
        <dbReference type="ARBA" id="ARBA00022884"/>
    </source>
</evidence>
<comment type="similarity">
    <text evidence="3">Belongs to the SmpB family.</text>
</comment>
<evidence type="ECO:0000313" key="5">
    <source>
        <dbReference type="Proteomes" id="UP001240643"/>
    </source>
</evidence>
<dbReference type="Proteomes" id="UP001240643">
    <property type="component" value="Unassembled WGS sequence"/>
</dbReference>
<dbReference type="RefSeq" id="WP_307291997.1">
    <property type="nucleotide sequence ID" value="NZ_CP101809.1"/>
</dbReference>
<evidence type="ECO:0000256" key="3">
    <source>
        <dbReference type="HAMAP-Rule" id="MF_00023"/>
    </source>
</evidence>
<protein>
    <recommendedName>
        <fullName evidence="3">SsrA-binding protein</fullName>
    </recommendedName>
    <alternativeName>
        <fullName evidence="3">Small protein B</fullName>
    </alternativeName>
</protein>
<dbReference type="InterPro" id="IPR020081">
    <property type="entry name" value="SsrA-bd_prot_CS"/>
</dbReference>
<accession>A0ABU0M066</accession>
<name>A0ABU0M066_9BACT</name>
<keyword evidence="1 3" id="KW-0963">Cytoplasm</keyword>
<evidence type="ECO:0000313" key="4">
    <source>
        <dbReference type="EMBL" id="MDQ0514337.1"/>
    </source>
</evidence>
<dbReference type="PANTHER" id="PTHR30308">
    <property type="entry name" value="TMRNA-BINDING COMPONENT OF TRANS-TRANSLATION TAGGING COMPLEX"/>
    <property type="match status" value="1"/>
</dbReference>
<gene>
    <name evidence="3" type="primary">smpB</name>
    <name evidence="4" type="ORF">J2Z62_000775</name>
</gene>
<sequence length="151" mass="17633">MIHDQVSMKVLVQNKKANFNYTLHQTYEAGIVLTGTEVKSLVQSQASLDQAYVLIKSGEVWVFGLHISPYDHGNIFNVDPIRTRKLLLHRKEILKLNLLMKQEKYVLVPVKIYLKTNKIKLSFATAKPKKLYDKREDLKLKTLKREQQKRI</sequence>
<reference evidence="4" key="1">
    <citation type="submission" date="2023-07" db="EMBL/GenBank/DDBJ databases">
        <title>Genomic Encyclopedia of Type Strains, Phase IV (KMG-IV): sequencing the most valuable type-strain genomes for metagenomic binning, comparative biology and taxonomic classification.</title>
        <authorList>
            <person name="Goeker M."/>
        </authorList>
    </citation>
    <scope>NUCLEOTIDE SEQUENCE [LARGE SCALE GENOMIC DNA]</scope>
    <source>
        <strain evidence="4">DSM 21204</strain>
    </source>
</reference>
<dbReference type="InterPro" id="IPR000037">
    <property type="entry name" value="SsrA-bd_prot"/>
</dbReference>
<comment type="subcellular location">
    <subcellularLocation>
        <location evidence="3">Cytoplasm</location>
    </subcellularLocation>
    <text evidence="3">The tmRNA-SmpB complex associates with stalled 70S ribosomes.</text>
</comment>
<dbReference type="Pfam" id="PF01668">
    <property type="entry name" value="SmpB"/>
    <property type="match status" value="1"/>
</dbReference>
<dbReference type="PANTHER" id="PTHR30308:SF2">
    <property type="entry name" value="SSRA-BINDING PROTEIN"/>
    <property type="match status" value="1"/>
</dbReference>
<dbReference type="PROSITE" id="PS01317">
    <property type="entry name" value="SSRP"/>
    <property type="match status" value="1"/>
</dbReference>
<organism evidence="4 5">
    <name type="scientific">Mycoplasmoides fastidiosum</name>
    <dbReference type="NCBI Taxonomy" id="92758"/>
    <lineage>
        <taxon>Bacteria</taxon>
        <taxon>Bacillati</taxon>
        <taxon>Mycoplasmatota</taxon>
        <taxon>Mycoplasmoidales</taxon>
        <taxon>Mycoplasmoidaceae</taxon>
        <taxon>Mycoplasmoides</taxon>
    </lineage>
</organism>
<dbReference type="SUPFAM" id="SSF74982">
    <property type="entry name" value="Small protein B (SmpB)"/>
    <property type="match status" value="1"/>
</dbReference>
<comment type="function">
    <text evidence="3">Required for rescue of stalled ribosomes mediated by trans-translation. Binds to transfer-messenger RNA (tmRNA), required for stable association of tmRNA with ribosomes. tmRNA and SmpB together mimic tRNA shape, replacing the anticodon stem-loop with SmpB. tmRNA is encoded by the ssrA gene; the 2 termini fold to resemble tRNA(Ala) and it encodes a 'tag peptide', a short internal open reading frame. During trans-translation Ala-aminoacylated tmRNA acts like a tRNA, entering the A-site of stalled ribosomes, displacing the stalled mRNA. The ribosome then switches to translate the ORF on the tmRNA; the nascent peptide is terminated with the 'tag peptide' encoded by the tmRNA and targeted for degradation. The ribosome is freed to recommence translation, which seems to be the essential function of trans-translation.</text>
</comment>
<keyword evidence="5" id="KW-1185">Reference proteome</keyword>
<dbReference type="Gene3D" id="2.40.280.10">
    <property type="match status" value="1"/>
</dbReference>
<dbReference type="InterPro" id="IPR023620">
    <property type="entry name" value="SmpB"/>
</dbReference>
<proteinExistence type="inferred from homology"/>
<dbReference type="HAMAP" id="MF_00023">
    <property type="entry name" value="SmpB"/>
    <property type="match status" value="1"/>
</dbReference>